<protein>
    <recommendedName>
        <fullName evidence="4">Mobilization protein</fullName>
    </recommendedName>
</protein>
<feature type="region of interest" description="Disordered" evidence="2">
    <location>
        <begin position="70"/>
        <end position="94"/>
    </location>
</feature>
<evidence type="ECO:0000313" key="3">
    <source>
        <dbReference type="EMBL" id="SUS07751.1"/>
    </source>
</evidence>
<organism evidence="3">
    <name type="scientific">metagenome</name>
    <dbReference type="NCBI Taxonomy" id="256318"/>
    <lineage>
        <taxon>unclassified sequences</taxon>
        <taxon>metagenomes</taxon>
    </lineage>
</organism>
<evidence type="ECO:0008006" key="4">
    <source>
        <dbReference type="Google" id="ProtNLM"/>
    </source>
</evidence>
<keyword evidence="1" id="KW-0175">Coiled coil</keyword>
<reference evidence="3" key="1">
    <citation type="submission" date="2018-07" db="EMBL/GenBank/DDBJ databases">
        <authorList>
            <person name="Quirk P.G."/>
            <person name="Krulwich T.A."/>
        </authorList>
    </citation>
    <scope>NUCLEOTIDE SEQUENCE</scope>
</reference>
<evidence type="ECO:0000256" key="1">
    <source>
        <dbReference type="SAM" id="Coils"/>
    </source>
</evidence>
<sequence length="94" mass="10450">MPNHAFTRLQQKRARLESELSALRALEEEEEQRKALIVGRAVLAHAAADPTFRETLDSILSRALSRKRERKLFDLPAPPRPQRAVPAGTAPDGG</sequence>
<evidence type="ECO:0000256" key="2">
    <source>
        <dbReference type="SAM" id="MobiDB-lite"/>
    </source>
</evidence>
<proteinExistence type="predicted"/>
<accession>A0A380TJ73</accession>
<dbReference type="AlphaFoldDB" id="A0A380TJ73"/>
<feature type="coiled-coil region" evidence="1">
    <location>
        <begin position="6"/>
        <end position="33"/>
    </location>
</feature>
<name>A0A380TJ73_9ZZZZ</name>
<gene>
    <name evidence="3" type="ORF">DF3PB_50021</name>
</gene>
<dbReference type="EMBL" id="UIDG01000445">
    <property type="protein sequence ID" value="SUS07751.1"/>
    <property type="molecule type" value="Genomic_DNA"/>
</dbReference>